<dbReference type="Gene3D" id="2.40.170.20">
    <property type="entry name" value="TonB-dependent receptor, beta-barrel domain"/>
    <property type="match status" value="1"/>
</dbReference>
<evidence type="ECO:0000256" key="7">
    <source>
        <dbReference type="PROSITE-ProRule" id="PRU01360"/>
    </source>
</evidence>
<evidence type="ECO:0000256" key="2">
    <source>
        <dbReference type="ARBA" id="ARBA00022448"/>
    </source>
</evidence>
<dbReference type="Proteomes" id="UP000396862">
    <property type="component" value="Unassembled WGS sequence"/>
</dbReference>
<keyword evidence="2 7" id="KW-0813">Transport</keyword>
<keyword evidence="5 7" id="KW-0472">Membrane</keyword>
<dbReference type="InterPro" id="IPR023997">
    <property type="entry name" value="TonB-dep_OMP_SusC/RagA_CS"/>
</dbReference>
<keyword evidence="4 7" id="KW-0812">Transmembrane</keyword>
<dbReference type="Pfam" id="PF13715">
    <property type="entry name" value="CarbopepD_reg_2"/>
    <property type="match status" value="1"/>
</dbReference>
<keyword evidence="8" id="KW-0732">Signal</keyword>
<dbReference type="InterPro" id="IPR012910">
    <property type="entry name" value="Plug_dom"/>
</dbReference>
<evidence type="ECO:0000256" key="8">
    <source>
        <dbReference type="SAM" id="SignalP"/>
    </source>
</evidence>
<dbReference type="InterPro" id="IPR008969">
    <property type="entry name" value="CarboxyPept-like_regulatory"/>
</dbReference>
<dbReference type="NCBIfam" id="TIGR04056">
    <property type="entry name" value="OMP_RagA_SusC"/>
    <property type="match status" value="1"/>
</dbReference>
<evidence type="ECO:0000256" key="3">
    <source>
        <dbReference type="ARBA" id="ARBA00022452"/>
    </source>
</evidence>
<feature type="chain" id="PRO_5046337459" evidence="8">
    <location>
        <begin position="35"/>
        <end position="991"/>
    </location>
</feature>
<dbReference type="Gene3D" id="2.170.130.10">
    <property type="entry name" value="TonB-dependent receptor, plug domain"/>
    <property type="match status" value="1"/>
</dbReference>
<protein>
    <submittedName>
        <fullName evidence="10">SusC/RagA family TonB-linked outer membrane protein</fullName>
    </submittedName>
</protein>
<evidence type="ECO:0000256" key="5">
    <source>
        <dbReference type="ARBA" id="ARBA00023136"/>
    </source>
</evidence>
<evidence type="ECO:0000313" key="10">
    <source>
        <dbReference type="EMBL" id="GET21462.1"/>
    </source>
</evidence>
<evidence type="ECO:0000313" key="11">
    <source>
        <dbReference type="Proteomes" id="UP000396862"/>
    </source>
</evidence>
<feature type="domain" description="TonB-dependent receptor plug" evidence="9">
    <location>
        <begin position="129"/>
        <end position="235"/>
    </location>
</feature>
<comment type="caution">
    <text evidence="10">The sequence shown here is derived from an EMBL/GenBank/DDBJ whole genome shotgun (WGS) entry which is preliminary data.</text>
</comment>
<keyword evidence="11" id="KW-1185">Reference proteome</keyword>
<comment type="similarity">
    <text evidence="7">Belongs to the TonB-dependent receptor family.</text>
</comment>
<reference evidence="10 11" key="1">
    <citation type="submission" date="2019-10" db="EMBL/GenBank/DDBJ databases">
        <title>Prolixibacter strains distinguished by the presence of nitrate reductase genes were adept at nitrate-dependent anaerobic corrosion of metallic iron and carbon steel.</title>
        <authorList>
            <person name="Iino T."/>
            <person name="Shono N."/>
            <person name="Ito K."/>
            <person name="Nakamura R."/>
            <person name="Sueoka K."/>
            <person name="Harayama S."/>
            <person name="Ohkuma M."/>
        </authorList>
    </citation>
    <scope>NUCLEOTIDE SEQUENCE [LARGE SCALE GENOMIC DNA]</scope>
    <source>
        <strain evidence="10 11">MIC1-1</strain>
    </source>
</reference>
<dbReference type="NCBIfam" id="TIGR04057">
    <property type="entry name" value="SusC_RagA_signa"/>
    <property type="match status" value="1"/>
</dbReference>
<evidence type="ECO:0000256" key="6">
    <source>
        <dbReference type="ARBA" id="ARBA00023237"/>
    </source>
</evidence>
<dbReference type="InterPro" id="IPR037066">
    <property type="entry name" value="Plug_dom_sf"/>
</dbReference>
<keyword evidence="3 7" id="KW-1134">Transmembrane beta strand</keyword>
<feature type="signal peptide" evidence="8">
    <location>
        <begin position="1"/>
        <end position="34"/>
    </location>
</feature>
<dbReference type="SUPFAM" id="SSF49464">
    <property type="entry name" value="Carboxypeptidase regulatory domain-like"/>
    <property type="match status" value="1"/>
</dbReference>
<proteinExistence type="inferred from homology"/>
<gene>
    <name evidence="10" type="ORF">JCM18694_17080</name>
</gene>
<dbReference type="SUPFAM" id="SSF56935">
    <property type="entry name" value="Porins"/>
    <property type="match status" value="1"/>
</dbReference>
<dbReference type="Pfam" id="PF07715">
    <property type="entry name" value="Plug"/>
    <property type="match status" value="1"/>
</dbReference>
<evidence type="ECO:0000256" key="4">
    <source>
        <dbReference type="ARBA" id="ARBA00022692"/>
    </source>
</evidence>
<dbReference type="RefSeq" id="WP_211297808.1">
    <property type="nucleotide sequence ID" value="NZ_BLAU01000001.1"/>
</dbReference>
<dbReference type="PROSITE" id="PS52016">
    <property type="entry name" value="TONB_DEPENDENT_REC_3"/>
    <property type="match status" value="1"/>
</dbReference>
<keyword evidence="6 7" id="KW-0998">Cell outer membrane</keyword>
<dbReference type="InterPro" id="IPR023996">
    <property type="entry name" value="TonB-dep_OMP_SusC/RagA"/>
</dbReference>
<evidence type="ECO:0000259" key="9">
    <source>
        <dbReference type="Pfam" id="PF07715"/>
    </source>
</evidence>
<dbReference type="InterPro" id="IPR036942">
    <property type="entry name" value="Beta-barrel_TonB_sf"/>
</dbReference>
<name>A0ABQ0ZJG2_9BACT</name>
<dbReference type="Gene3D" id="2.60.40.1120">
    <property type="entry name" value="Carboxypeptidase-like, regulatory domain"/>
    <property type="match status" value="1"/>
</dbReference>
<accession>A0ABQ0ZJG2</accession>
<dbReference type="EMBL" id="BLAU01000001">
    <property type="protein sequence ID" value="GET21462.1"/>
    <property type="molecule type" value="Genomic_DNA"/>
</dbReference>
<organism evidence="10 11">
    <name type="scientific">Prolixibacter denitrificans</name>
    <dbReference type="NCBI Taxonomy" id="1541063"/>
    <lineage>
        <taxon>Bacteria</taxon>
        <taxon>Pseudomonadati</taxon>
        <taxon>Bacteroidota</taxon>
        <taxon>Bacteroidia</taxon>
        <taxon>Marinilabiliales</taxon>
        <taxon>Prolixibacteraceae</taxon>
        <taxon>Prolixibacter</taxon>
    </lineage>
</organism>
<evidence type="ECO:0000256" key="1">
    <source>
        <dbReference type="ARBA" id="ARBA00004571"/>
    </source>
</evidence>
<sequence>MKKEKTMTFLKIRLWHKSVLCLLAGLLLSVSSYAQQRTITGTVTDKSGEPIPSVTVMVKGTSTGTITNFDGKYSLSGDIPADGVLTFSFIGMKTKDVSIGNRANIDVTMEENVTGLDEVVVVGYGTQQKKDVTGSVAMVDSKQMDSRPNTQMGALIEGKAAGVQVLSSSGKPSQGFSIRIRGTNSITAGSEPLYVVDGVPTTDTRSINPADIQSISILKDASSAAIYGAQGANGVVLITTYKGTTDRPTVKLDVYNGFSQVWRTLPVLNGEQYRDLMTEMGKNTDWSLYTHNTDWQKEIFQNGRSQNYQLSVSGKSNKTSYYMSGGWVEQVGAVRSAQMNRYNFKINLDQEVNKWLTVGTRMAYSVYSDVDVNDNQGVDKGGVLLGALTTPPVIGIYNPDGTFTSNPFQNWENPIASTDGSNRKYKSQRILGNVYAKIDFLKDFSFKSNLGIDDRNDIYDYFLDPFLTSYGRALNGQGINNTNKTSYYIWDNTLTFNKTLGSHKIEALAGSVIQEFYWENAHIETRNFSGNGVQTTNGGSEMIAASSDKAKKRNTSFLGRINYSFRDKYLLTVNFRADASSVFGPDNRWGYFPSSSIGWRISQEPFMQDLSFLDDLKLRAGWGIVGNDQITNYAWFGRVASGANYPIGGSTLPGTYPSSVENRNLKWEQSEQTNVGLDLSVFRGRIQFSADAYIRNTSDLLLNAPLPRSTGYDTAIQNVGKLQNKGLEFNLTTVNVKKAINWSTNFNISFNRNKVVDLVGQEIYAGSITNRGDASLVKEGLPLGTLFGYVWGGVDPQTGNAYYIAKDGSSTFTPSADDRVVIGDANPKFIYGMTNNVSYKSLSLSVFLQGSQGNDMLNASRMEIEGMTGPQNQSTAVLRRWRQPGDQTDIPKASWGSYDNSRISSRFIEDGSYLRLKSVTLSYQLPKAWTDKVKMQNVKVYATGENLWTLTNYSGFDPEVNAFGTSNTAKGIDYGTYPQTRNIIFGLNITF</sequence>
<dbReference type="InterPro" id="IPR039426">
    <property type="entry name" value="TonB-dep_rcpt-like"/>
</dbReference>
<comment type="subcellular location">
    <subcellularLocation>
        <location evidence="1 7">Cell outer membrane</location>
        <topology evidence="1 7">Multi-pass membrane protein</topology>
    </subcellularLocation>
</comment>